<dbReference type="GO" id="GO:0000976">
    <property type="term" value="F:transcription cis-regulatory region binding"/>
    <property type="evidence" value="ECO:0007669"/>
    <property type="project" value="TreeGrafter"/>
</dbReference>
<dbReference type="AlphaFoldDB" id="A0AA37QF38"/>
<name>A0AA37QF38_9BACT</name>
<protein>
    <recommendedName>
        <fullName evidence="6">HTH tetR-type domain-containing protein</fullName>
    </recommendedName>
</protein>
<dbReference type="InterPro" id="IPR009057">
    <property type="entry name" value="Homeodomain-like_sf"/>
</dbReference>
<dbReference type="Proteomes" id="UP001161325">
    <property type="component" value="Unassembled WGS sequence"/>
</dbReference>
<reference evidence="7" key="1">
    <citation type="submission" date="2022-08" db="EMBL/GenBank/DDBJ databases">
        <title>Draft genome sequencing of Roseisolibacter agri AW1220.</title>
        <authorList>
            <person name="Tobiishi Y."/>
            <person name="Tonouchi A."/>
        </authorList>
    </citation>
    <scope>NUCLEOTIDE SEQUENCE</scope>
    <source>
        <strain evidence="7">AW1220</strain>
    </source>
</reference>
<dbReference type="Pfam" id="PF00440">
    <property type="entry name" value="TetR_N"/>
    <property type="match status" value="1"/>
</dbReference>
<feature type="DNA-binding region" description="H-T-H motif" evidence="5">
    <location>
        <begin position="32"/>
        <end position="51"/>
    </location>
</feature>
<dbReference type="PROSITE" id="PS50977">
    <property type="entry name" value="HTH_TETR_2"/>
    <property type="match status" value="1"/>
</dbReference>
<accession>A0AA37QF38</accession>
<dbReference type="Gene3D" id="1.10.357.10">
    <property type="entry name" value="Tetracycline Repressor, domain 2"/>
    <property type="match status" value="1"/>
</dbReference>
<dbReference type="SUPFAM" id="SSF46689">
    <property type="entry name" value="Homeodomain-like"/>
    <property type="match status" value="1"/>
</dbReference>
<keyword evidence="1" id="KW-0678">Repressor</keyword>
<comment type="caution">
    <text evidence="7">The sequence shown here is derived from an EMBL/GenBank/DDBJ whole genome shotgun (WGS) entry which is preliminary data.</text>
</comment>
<dbReference type="InterPro" id="IPR050109">
    <property type="entry name" value="HTH-type_TetR-like_transc_reg"/>
</dbReference>
<dbReference type="PANTHER" id="PTHR30055">
    <property type="entry name" value="HTH-TYPE TRANSCRIPTIONAL REGULATOR RUTR"/>
    <property type="match status" value="1"/>
</dbReference>
<evidence type="ECO:0000256" key="2">
    <source>
        <dbReference type="ARBA" id="ARBA00023015"/>
    </source>
</evidence>
<feature type="domain" description="HTH tetR-type" evidence="6">
    <location>
        <begin position="9"/>
        <end position="69"/>
    </location>
</feature>
<evidence type="ECO:0000259" key="6">
    <source>
        <dbReference type="PROSITE" id="PS50977"/>
    </source>
</evidence>
<evidence type="ECO:0000256" key="4">
    <source>
        <dbReference type="ARBA" id="ARBA00023163"/>
    </source>
</evidence>
<dbReference type="InterPro" id="IPR001647">
    <property type="entry name" value="HTH_TetR"/>
</dbReference>
<evidence type="ECO:0000313" key="7">
    <source>
        <dbReference type="EMBL" id="GLC24578.1"/>
    </source>
</evidence>
<dbReference type="EMBL" id="BRXS01000002">
    <property type="protein sequence ID" value="GLC24578.1"/>
    <property type="molecule type" value="Genomic_DNA"/>
</dbReference>
<keyword evidence="3 5" id="KW-0238">DNA-binding</keyword>
<organism evidence="7 8">
    <name type="scientific">Roseisolibacter agri</name>
    <dbReference type="NCBI Taxonomy" id="2014610"/>
    <lineage>
        <taxon>Bacteria</taxon>
        <taxon>Pseudomonadati</taxon>
        <taxon>Gemmatimonadota</taxon>
        <taxon>Gemmatimonadia</taxon>
        <taxon>Gemmatimonadales</taxon>
        <taxon>Gemmatimonadaceae</taxon>
        <taxon>Roseisolibacter</taxon>
    </lineage>
</organism>
<evidence type="ECO:0000256" key="1">
    <source>
        <dbReference type="ARBA" id="ARBA00022491"/>
    </source>
</evidence>
<sequence length="216" mass="22815">MGGRKLPEEERRAEILRAAYAVAAREGLAGVTARAVAAEAGVSSGLVFFHFGEKDALLAALLDWLLASTLVAGELPTAALLASMPADATASERMLAVVRRDLLALRRARARVELFFAYWVLGTHDPVIRQTIRAALARYRASFLPLAEAVVAEAPWRWGPDGAAGLASVAASFVEGNALRAVHDPSGFDADRAMAALVTLLRTPGSTPVSTFPDAP</sequence>
<evidence type="ECO:0000256" key="3">
    <source>
        <dbReference type="ARBA" id="ARBA00023125"/>
    </source>
</evidence>
<dbReference type="InterPro" id="IPR039538">
    <property type="entry name" value="BetI_C"/>
</dbReference>
<dbReference type="InterPro" id="IPR036271">
    <property type="entry name" value="Tet_transcr_reg_TetR-rel_C_sf"/>
</dbReference>
<dbReference type="PRINTS" id="PR00455">
    <property type="entry name" value="HTHTETR"/>
</dbReference>
<keyword evidence="8" id="KW-1185">Reference proteome</keyword>
<keyword evidence="2" id="KW-0805">Transcription regulation</keyword>
<evidence type="ECO:0000313" key="8">
    <source>
        <dbReference type="Proteomes" id="UP001161325"/>
    </source>
</evidence>
<gene>
    <name evidence="7" type="ORF">rosag_10910</name>
</gene>
<dbReference type="GO" id="GO:0003700">
    <property type="term" value="F:DNA-binding transcription factor activity"/>
    <property type="evidence" value="ECO:0007669"/>
    <property type="project" value="TreeGrafter"/>
</dbReference>
<dbReference type="Pfam" id="PF13977">
    <property type="entry name" value="TetR_C_6"/>
    <property type="match status" value="1"/>
</dbReference>
<proteinExistence type="predicted"/>
<dbReference type="PANTHER" id="PTHR30055:SF234">
    <property type="entry name" value="HTH-TYPE TRANSCRIPTIONAL REGULATOR BETI"/>
    <property type="match status" value="1"/>
</dbReference>
<evidence type="ECO:0000256" key="5">
    <source>
        <dbReference type="PROSITE-ProRule" id="PRU00335"/>
    </source>
</evidence>
<dbReference type="RefSeq" id="WP_284349024.1">
    <property type="nucleotide sequence ID" value="NZ_BRXS01000002.1"/>
</dbReference>
<keyword evidence="4" id="KW-0804">Transcription</keyword>
<dbReference type="SUPFAM" id="SSF48498">
    <property type="entry name" value="Tetracyclin repressor-like, C-terminal domain"/>
    <property type="match status" value="1"/>
</dbReference>